<dbReference type="EMBL" id="LZSX01000034">
    <property type="protein sequence ID" value="OBB85979.1"/>
    <property type="molecule type" value="Genomic_DNA"/>
</dbReference>
<evidence type="ECO:0000313" key="1">
    <source>
        <dbReference type="EMBL" id="OBB85979.1"/>
    </source>
</evidence>
<comment type="caution">
    <text evidence="1">The sequence shown here is derived from an EMBL/GenBank/DDBJ whole genome shotgun (WGS) entry which is preliminary data.</text>
</comment>
<sequence>MLTAGECHPDRLADLARGRVKTKRAALIELLDGRFGDHHGELARVLFDQIELCWCNSATFGSHRG</sequence>
<name>A0A1A0VRZ7_9MYCO</name>
<accession>A0A1A0VRZ7</accession>
<gene>
    <name evidence="1" type="ORF">A5760_00400</name>
</gene>
<dbReference type="AlphaFoldDB" id="A0A1A0VRZ7"/>
<proteinExistence type="predicted"/>
<reference evidence="1 2" key="1">
    <citation type="submission" date="2016-06" db="EMBL/GenBank/DDBJ databases">
        <authorList>
            <person name="Kjaerup R.B."/>
            <person name="Dalgaard T.S."/>
            <person name="Juul-Madsen H.R."/>
        </authorList>
    </citation>
    <scope>NUCLEOTIDE SEQUENCE [LARGE SCALE GENOMIC DNA]</scope>
    <source>
        <strain evidence="1 2">852002-51834_SCH5396731</strain>
    </source>
</reference>
<evidence type="ECO:0000313" key="2">
    <source>
        <dbReference type="Proteomes" id="UP000091914"/>
    </source>
</evidence>
<protein>
    <recommendedName>
        <fullName evidence="3">Transposase</fullName>
    </recommendedName>
</protein>
<dbReference type="Proteomes" id="UP000091914">
    <property type="component" value="Unassembled WGS sequence"/>
</dbReference>
<organism evidence="1 2">
    <name type="scientific">Mycobacterium colombiense</name>
    <dbReference type="NCBI Taxonomy" id="339268"/>
    <lineage>
        <taxon>Bacteria</taxon>
        <taxon>Bacillati</taxon>
        <taxon>Actinomycetota</taxon>
        <taxon>Actinomycetes</taxon>
        <taxon>Mycobacteriales</taxon>
        <taxon>Mycobacteriaceae</taxon>
        <taxon>Mycobacterium</taxon>
        <taxon>Mycobacterium avium complex (MAC)</taxon>
    </lineage>
</organism>
<dbReference type="OrthoDB" id="9815354at2"/>
<dbReference type="RefSeq" id="WP_064879456.1">
    <property type="nucleotide sequence ID" value="NZ_LZSX01000034.1"/>
</dbReference>
<evidence type="ECO:0008006" key="3">
    <source>
        <dbReference type="Google" id="ProtNLM"/>
    </source>
</evidence>